<protein>
    <submittedName>
        <fullName evidence="11">Predicted protein</fullName>
    </submittedName>
</protein>
<keyword evidence="6" id="KW-1133">Transmembrane helix</keyword>
<evidence type="ECO:0000256" key="6">
    <source>
        <dbReference type="ARBA" id="ARBA00022989"/>
    </source>
</evidence>
<sequence>MRSSAPSFTAHSAAREQSDLQKTLIKSAKDVFAGTCGGITVTLLGHPFDTVKVLLQTQPAKNPIYSGPIDAATKVIKAEGFGGLYKGVTSPLAGQMFFRAGLFFGYARAKEVVGVSPDDPLSYFKAGSLAWLAGTMFESPIDLFKSQWQTQLIKAKQNPNYKPPYATVAECVKASFKYSGIRGPYQALGATMTRNLPAGAIYFGVFENTKNWFAARNESGVAKDWQIMFAGGFGGFLYWSLFYPVDVIKSAMMTDSINPAERQYKGFLDAAKKLHAQGGTRRLYAGLVPCLLRASPANAGMLFTVDKIKQMLDA</sequence>
<evidence type="ECO:0000256" key="4">
    <source>
        <dbReference type="ARBA" id="ARBA00022692"/>
    </source>
</evidence>
<keyword evidence="7" id="KW-0496">Mitochondrion</keyword>
<evidence type="ECO:0000256" key="7">
    <source>
        <dbReference type="ARBA" id="ARBA00023128"/>
    </source>
</evidence>
<dbReference type="EMBL" id="GG663746">
    <property type="protein sequence ID" value="EEH53180.1"/>
    <property type="molecule type" value="Genomic_DNA"/>
</dbReference>
<dbReference type="OMA" id="CLMRSIP"/>
<keyword evidence="5" id="KW-0677">Repeat</keyword>
<dbReference type="InterPro" id="IPR018108">
    <property type="entry name" value="MCP_transmembrane"/>
</dbReference>
<feature type="repeat" description="Solcar" evidence="9">
    <location>
        <begin position="222"/>
        <end position="311"/>
    </location>
</feature>
<evidence type="ECO:0000313" key="11">
    <source>
        <dbReference type="EMBL" id="EEH53180.1"/>
    </source>
</evidence>
<reference evidence="11 12" key="1">
    <citation type="journal article" date="2009" name="Science">
        <title>Green evolution and dynamic adaptations revealed by genomes of the marine picoeukaryotes Micromonas.</title>
        <authorList>
            <person name="Worden A.Z."/>
            <person name="Lee J.H."/>
            <person name="Mock T."/>
            <person name="Rouze P."/>
            <person name="Simmons M.P."/>
            <person name="Aerts A.L."/>
            <person name="Allen A.E."/>
            <person name="Cuvelier M.L."/>
            <person name="Derelle E."/>
            <person name="Everett M.V."/>
            <person name="Foulon E."/>
            <person name="Grimwood J."/>
            <person name="Gundlach H."/>
            <person name="Henrissat B."/>
            <person name="Napoli C."/>
            <person name="McDonald S.M."/>
            <person name="Parker M.S."/>
            <person name="Rombauts S."/>
            <person name="Salamov A."/>
            <person name="Von Dassow P."/>
            <person name="Badger J.H."/>
            <person name="Coutinho P.M."/>
            <person name="Demir E."/>
            <person name="Dubchak I."/>
            <person name="Gentemann C."/>
            <person name="Eikrem W."/>
            <person name="Gready J.E."/>
            <person name="John U."/>
            <person name="Lanier W."/>
            <person name="Lindquist E.A."/>
            <person name="Lucas S."/>
            <person name="Mayer K.F."/>
            <person name="Moreau H."/>
            <person name="Not F."/>
            <person name="Otillar R."/>
            <person name="Panaud O."/>
            <person name="Pangilinan J."/>
            <person name="Paulsen I."/>
            <person name="Piegu B."/>
            <person name="Poliakov A."/>
            <person name="Robbens S."/>
            <person name="Schmutz J."/>
            <person name="Toulza E."/>
            <person name="Wyss T."/>
            <person name="Zelensky A."/>
            <person name="Zhou K."/>
            <person name="Armbrust E.V."/>
            <person name="Bhattacharya D."/>
            <person name="Goodenough U.W."/>
            <person name="Van de Peer Y."/>
            <person name="Grigoriev I.V."/>
        </authorList>
    </citation>
    <scope>NUCLEOTIDE SEQUENCE [LARGE SCALE GENOMIC DNA]</scope>
    <source>
        <strain evidence="11 12">CCMP1545</strain>
    </source>
</reference>
<evidence type="ECO:0000256" key="1">
    <source>
        <dbReference type="ARBA" id="ARBA00004225"/>
    </source>
</evidence>
<dbReference type="GeneID" id="9688033"/>
<evidence type="ECO:0000313" key="12">
    <source>
        <dbReference type="Proteomes" id="UP000001876"/>
    </source>
</evidence>
<feature type="repeat" description="Solcar" evidence="9">
    <location>
        <begin position="118"/>
        <end position="212"/>
    </location>
</feature>
<evidence type="ECO:0000256" key="2">
    <source>
        <dbReference type="ARBA" id="ARBA00006375"/>
    </source>
</evidence>
<dbReference type="AlphaFoldDB" id="C1N3D8"/>
<dbReference type="Pfam" id="PF00153">
    <property type="entry name" value="Mito_carr"/>
    <property type="match status" value="3"/>
</dbReference>
<keyword evidence="12" id="KW-1185">Reference proteome</keyword>
<dbReference type="RefSeq" id="XP_003062361.1">
    <property type="nucleotide sequence ID" value="XM_003062315.1"/>
</dbReference>
<accession>C1N3D8</accession>
<dbReference type="GO" id="GO:0031966">
    <property type="term" value="C:mitochondrial membrane"/>
    <property type="evidence" value="ECO:0007669"/>
    <property type="project" value="UniProtKB-SubCell"/>
</dbReference>
<dbReference type="GO" id="GO:0022857">
    <property type="term" value="F:transmembrane transporter activity"/>
    <property type="evidence" value="ECO:0007669"/>
    <property type="project" value="TreeGrafter"/>
</dbReference>
<dbReference type="Gene3D" id="1.50.40.10">
    <property type="entry name" value="Mitochondrial carrier domain"/>
    <property type="match status" value="2"/>
</dbReference>
<evidence type="ECO:0000256" key="3">
    <source>
        <dbReference type="ARBA" id="ARBA00022448"/>
    </source>
</evidence>
<dbReference type="SUPFAM" id="SSF103506">
    <property type="entry name" value="Mitochondrial carrier"/>
    <property type="match status" value="1"/>
</dbReference>
<dbReference type="Proteomes" id="UP000001876">
    <property type="component" value="Unassembled WGS sequence"/>
</dbReference>
<dbReference type="PANTHER" id="PTHR45624">
    <property type="entry name" value="MITOCHONDRIAL BASIC AMINO ACIDS TRANSPORTER-RELATED"/>
    <property type="match status" value="1"/>
</dbReference>
<dbReference type="PROSITE" id="PS50920">
    <property type="entry name" value="SOLCAR"/>
    <property type="match status" value="3"/>
</dbReference>
<dbReference type="InterPro" id="IPR050567">
    <property type="entry name" value="Mitochondrial_Carrier"/>
</dbReference>
<feature type="repeat" description="Solcar" evidence="9">
    <location>
        <begin position="25"/>
        <end position="112"/>
    </location>
</feature>
<keyword evidence="8 9" id="KW-0472">Membrane</keyword>
<evidence type="ECO:0000256" key="5">
    <source>
        <dbReference type="ARBA" id="ARBA00022737"/>
    </source>
</evidence>
<name>C1N3D8_MICPC</name>
<comment type="similarity">
    <text evidence="2 10">Belongs to the mitochondrial carrier (TC 2.A.29) family.</text>
</comment>
<dbReference type="InterPro" id="IPR023395">
    <property type="entry name" value="MCP_dom_sf"/>
</dbReference>
<dbReference type="KEGG" id="mpp:MICPUCDRAFT_52137"/>
<evidence type="ECO:0000256" key="9">
    <source>
        <dbReference type="PROSITE-ProRule" id="PRU00282"/>
    </source>
</evidence>
<keyword evidence="4 9" id="KW-0812">Transmembrane</keyword>
<dbReference type="PANTHER" id="PTHR45624:SF24">
    <property type="entry name" value="MITOCHONDRIAL SUBSTRATE CARRIER FAMILY PROTEIN G"/>
    <property type="match status" value="1"/>
</dbReference>
<organism evidence="12">
    <name type="scientific">Micromonas pusilla (strain CCMP1545)</name>
    <name type="common">Picoplanktonic green alga</name>
    <dbReference type="NCBI Taxonomy" id="564608"/>
    <lineage>
        <taxon>Eukaryota</taxon>
        <taxon>Viridiplantae</taxon>
        <taxon>Chlorophyta</taxon>
        <taxon>Mamiellophyceae</taxon>
        <taxon>Mamiellales</taxon>
        <taxon>Mamiellaceae</taxon>
        <taxon>Micromonas</taxon>
    </lineage>
</organism>
<evidence type="ECO:0000256" key="10">
    <source>
        <dbReference type="RuleBase" id="RU000488"/>
    </source>
</evidence>
<comment type="subcellular location">
    <subcellularLocation>
        <location evidence="1">Mitochondrion membrane</location>
        <topology evidence="1">Multi-pass membrane protein</topology>
    </subcellularLocation>
</comment>
<dbReference type="eggNOG" id="KOG0758">
    <property type="taxonomic scope" value="Eukaryota"/>
</dbReference>
<evidence type="ECO:0000256" key="8">
    <source>
        <dbReference type="ARBA" id="ARBA00023136"/>
    </source>
</evidence>
<keyword evidence="3 10" id="KW-0813">Transport</keyword>
<dbReference type="OrthoDB" id="14252at2759"/>
<gene>
    <name evidence="11" type="ORF">MICPUCDRAFT_52137</name>
</gene>
<proteinExistence type="inferred from homology"/>